<evidence type="ECO:0000313" key="3">
    <source>
        <dbReference type="Proteomes" id="UP000269396"/>
    </source>
</evidence>
<reference evidence="2 3" key="1">
    <citation type="submission" date="2018-11" db="EMBL/GenBank/DDBJ databases">
        <authorList>
            <consortium name="Pathogen Informatics"/>
        </authorList>
    </citation>
    <scope>NUCLEOTIDE SEQUENCE [LARGE SCALE GENOMIC DNA]</scope>
    <source>
        <strain>Denwood</strain>
        <strain evidence="3">Zambia</strain>
    </source>
</reference>
<dbReference type="STRING" id="31246.A0A183NLS4"/>
<feature type="region of interest" description="Disordered" evidence="1">
    <location>
        <begin position="61"/>
        <end position="95"/>
    </location>
</feature>
<keyword evidence="3" id="KW-1185">Reference proteome</keyword>
<dbReference type="AlphaFoldDB" id="A0A183NLS4"/>
<protein>
    <submittedName>
        <fullName evidence="2">Uncharacterized protein</fullName>
    </submittedName>
</protein>
<accession>A0A183NLS4</accession>
<dbReference type="InterPro" id="IPR011989">
    <property type="entry name" value="ARM-like"/>
</dbReference>
<dbReference type="Proteomes" id="UP000269396">
    <property type="component" value="Unassembled WGS sequence"/>
</dbReference>
<name>A0A183NLS4_9TREM</name>
<feature type="compositionally biased region" description="Acidic residues" evidence="1">
    <location>
        <begin position="65"/>
        <end position="80"/>
    </location>
</feature>
<sequence>METMFLFFRLHDRRLCVLGLCLIISLPVDKRTDAIVTFSEKYIPSLLLLFSGLKKAYATKASNQNEDDSDEEESETEEDLEGKALGSDEDEVDEESVRYLEMLEATLKSVTDK</sequence>
<proteinExistence type="predicted"/>
<gene>
    <name evidence="2" type="ORF">SMTD_LOCUS3061</name>
</gene>
<organism evidence="2 3">
    <name type="scientific">Schistosoma mattheei</name>
    <dbReference type="NCBI Taxonomy" id="31246"/>
    <lineage>
        <taxon>Eukaryota</taxon>
        <taxon>Metazoa</taxon>
        <taxon>Spiralia</taxon>
        <taxon>Lophotrochozoa</taxon>
        <taxon>Platyhelminthes</taxon>
        <taxon>Trematoda</taxon>
        <taxon>Digenea</taxon>
        <taxon>Strigeidida</taxon>
        <taxon>Schistosomatoidea</taxon>
        <taxon>Schistosomatidae</taxon>
        <taxon>Schistosoma</taxon>
    </lineage>
</organism>
<dbReference type="Gene3D" id="1.25.10.10">
    <property type="entry name" value="Leucine-rich Repeat Variant"/>
    <property type="match status" value="1"/>
</dbReference>
<evidence type="ECO:0000313" key="2">
    <source>
        <dbReference type="EMBL" id="VDO91554.1"/>
    </source>
</evidence>
<dbReference type="EMBL" id="UZAL01004952">
    <property type="protein sequence ID" value="VDO91554.1"/>
    <property type="molecule type" value="Genomic_DNA"/>
</dbReference>
<evidence type="ECO:0000256" key="1">
    <source>
        <dbReference type="SAM" id="MobiDB-lite"/>
    </source>
</evidence>